<name>A0ABD5RQ42_9EURY</name>
<evidence type="ECO:0000313" key="1">
    <source>
        <dbReference type="EMBL" id="MFC5972390.1"/>
    </source>
</evidence>
<gene>
    <name evidence="1" type="ORF">ACFPYI_13700</name>
</gene>
<accession>A0ABD5RQ42</accession>
<keyword evidence="2" id="KW-1185">Reference proteome</keyword>
<dbReference type="Proteomes" id="UP001596099">
    <property type="component" value="Unassembled WGS sequence"/>
</dbReference>
<dbReference type="EMBL" id="JBHSQH010000001">
    <property type="protein sequence ID" value="MFC5972390.1"/>
    <property type="molecule type" value="Genomic_DNA"/>
</dbReference>
<evidence type="ECO:0000313" key="2">
    <source>
        <dbReference type="Proteomes" id="UP001596099"/>
    </source>
</evidence>
<dbReference type="AlphaFoldDB" id="A0ABD5RQ42"/>
<proteinExistence type="predicted"/>
<dbReference type="RefSeq" id="WP_247415640.1">
    <property type="nucleotide sequence ID" value="NZ_JALLGW010000001.1"/>
</dbReference>
<sequence>MDDIDWYRNGVGSQTQTTDPSVTSRFFDVEDVPDDLVEDIIRHVVVRCICPDCGDTSFYYSPRLGHRVPADCQGGCGTQLHVD</sequence>
<reference evidence="1 2" key="1">
    <citation type="journal article" date="2019" name="Int. J. Syst. Evol. Microbiol.">
        <title>The Global Catalogue of Microorganisms (GCM) 10K type strain sequencing project: providing services to taxonomists for standard genome sequencing and annotation.</title>
        <authorList>
            <consortium name="The Broad Institute Genomics Platform"/>
            <consortium name="The Broad Institute Genome Sequencing Center for Infectious Disease"/>
            <person name="Wu L."/>
            <person name="Ma J."/>
        </authorList>
    </citation>
    <scope>NUCLEOTIDE SEQUENCE [LARGE SCALE GENOMIC DNA]</scope>
    <source>
        <strain evidence="1 2">CGMCC 1.12543</strain>
    </source>
</reference>
<comment type="caution">
    <text evidence="1">The sequence shown here is derived from an EMBL/GenBank/DDBJ whole genome shotgun (WGS) entry which is preliminary data.</text>
</comment>
<organism evidence="1 2">
    <name type="scientific">Halomarina salina</name>
    <dbReference type="NCBI Taxonomy" id="1872699"/>
    <lineage>
        <taxon>Archaea</taxon>
        <taxon>Methanobacteriati</taxon>
        <taxon>Methanobacteriota</taxon>
        <taxon>Stenosarchaea group</taxon>
        <taxon>Halobacteria</taxon>
        <taxon>Halobacteriales</taxon>
        <taxon>Natronomonadaceae</taxon>
        <taxon>Halomarina</taxon>
    </lineage>
</organism>
<protein>
    <submittedName>
        <fullName evidence="1">Uncharacterized protein</fullName>
    </submittedName>
</protein>